<organism evidence="1">
    <name type="scientific">marine sediment metagenome</name>
    <dbReference type="NCBI Taxonomy" id="412755"/>
    <lineage>
        <taxon>unclassified sequences</taxon>
        <taxon>metagenomes</taxon>
        <taxon>ecological metagenomes</taxon>
    </lineage>
</organism>
<protein>
    <submittedName>
        <fullName evidence="1">Uncharacterized protein</fullName>
    </submittedName>
</protein>
<dbReference type="EMBL" id="BARW01024209">
    <property type="protein sequence ID" value="GAI89495.1"/>
    <property type="molecule type" value="Genomic_DNA"/>
</dbReference>
<feature type="non-terminal residue" evidence="1">
    <location>
        <position position="1"/>
    </location>
</feature>
<reference evidence="1" key="1">
    <citation type="journal article" date="2014" name="Front. Microbiol.">
        <title>High frequency of phylogenetically diverse reductive dehalogenase-homologous genes in deep subseafloor sedimentary metagenomes.</title>
        <authorList>
            <person name="Kawai M."/>
            <person name="Futagami T."/>
            <person name="Toyoda A."/>
            <person name="Takaki Y."/>
            <person name="Nishi S."/>
            <person name="Hori S."/>
            <person name="Arai W."/>
            <person name="Tsubouchi T."/>
            <person name="Morono Y."/>
            <person name="Uchiyama I."/>
            <person name="Ito T."/>
            <person name="Fujiyama A."/>
            <person name="Inagaki F."/>
            <person name="Takami H."/>
        </authorList>
    </citation>
    <scope>NUCLEOTIDE SEQUENCE</scope>
    <source>
        <strain evidence="1">Expedition CK06-06</strain>
    </source>
</reference>
<dbReference type="AlphaFoldDB" id="X1TPL8"/>
<evidence type="ECO:0000313" key="1">
    <source>
        <dbReference type="EMBL" id="GAI89495.1"/>
    </source>
</evidence>
<sequence length="54" mass="5744">NIGSNCDIGTGRMIFSGTGICTIHANVWMSNLDMPGSGQTINLGFSARLWLRGT</sequence>
<comment type="caution">
    <text evidence="1">The sequence shown here is derived from an EMBL/GenBank/DDBJ whole genome shotgun (WGS) entry which is preliminary data.</text>
</comment>
<accession>X1TPL8</accession>
<proteinExistence type="predicted"/>
<gene>
    <name evidence="1" type="ORF">S12H4_39956</name>
</gene>
<name>X1TPL8_9ZZZZ</name>